<dbReference type="RefSeq" id="WP_035324659.1">
    <property type="nucleotide sequence ID" value="NZ_CP015125.1"/>
</dbReference>
<protein>
    <submittedName>
        <fullName evidence="1">GTP cyclohydrolase I</fullName>
    </submittedName>
</protein>
<comment type="caution">
    <text evidence="1">The sequence shown here is derived from an EMBL/GenBank/DDBJ whole genome shotgun (WGS) entry which is preliminary data.</text>
</comment>
<evidence type="ECO:0000313" key="2">
    <source>
        <dbReference type="Proteomes" id="UP000030140"/>
    </source>
</evidence>
<dbReference type="EMBL" id="JSAQ01000001">
    <property type="protein sequence ID" value="KGO05610.1"/>
    <property type="molecule type" value="Genomic_DNA"/>
</dbReference>
<dbReference type="PATRIC" id="fig|1300343.5.peg.2303"/>
<reference evidence="1 2" key="1">
    <citation type="submission" date="2014-10" db="EMBL/GenBank/DDBJ databases">
        <title>Draft genome sequence of the proteorhodopsin-containing marine bacterium Dokdonia donghaensis.</title>
        <authorList>
            <person name="Gomez-Consarnau L."/>
            <person name="Gonzalez J.M."/>
            <person name="Riedel T."/>
            <person name="Jaenicke S."/>
            <person name="Wagner-Doebler I."/>
            <person name="Fuhrman J.A."/>
        </authorList>
    </citation>
    <scope>NUCLEOTIDE SEQUENCE [LARGE SCALE GENOMIC DNA]</scope>
    <source>
        <strain evidence="1 2">DSW-1</strain>
    </source>
</reference>
<keyword evidence="1" id="KW-0378">Hydrolase</keyword>
<gene>
    <name evidence="1" type="ORF">NV36_01275</name>
</gene>
<evidence type="ECO:0000313" key="1">
    <source>
        <dbReference type="EMBL" id="KGO05610.1"/>
    </source>
</evidence>
<dbReference type="KEGG" id="ddo:I597_2283"/>
<dbReference type="AlphaFoldDB" id="A0A0A2GYT6"/>
<keyword evidence="2" id="KW-1185">Reference proteome</keyword>
<proteinExistence type="predicted"/>
<dbReference type="OrthoDB" id="1123018at2"/>
<organism evidence="1 2">
    <name type="scientific">Dokdonia donghaensis DSW-1</name>
    <dbReference type="NCBI Taxonomy" id="1300343"/>
    <lineage>
        <taxon>Bacteria</taxon>
        <taxon>Pseudomonadati</taxon>
        <taxon>Bacteroidota</taxon>
        <taxon>Flavobacteriia</taxon>
        <taxon>Flavobacteriales</taxon>
        <taxon>Flavobacteriaceae</taxon>
        <taxon>Dokdonia</taxon>
    </lineage>
</organism>
<dbReference type="GO" id="GO:0016787">
    <property type="term" value="F:hydrolase activity"/>
    <property type="evidence" value="ECO:0007669"/>
    <property type="project" value="UniProtKB-KW"/>
</dbReference>
<accession>A0A0A2GYT6</accession>
<dbReference type="Pfam" id="PF20027">
    <property type="entry name" value="DUF6435"/>
    <property type="match status" value="1"/>
</dbReference>
<dbReference type="Proteomes" id="UP000030140">
    <property type="component" value="Unassembled WGS sequence"/>
</dbReference>
<dbReference type="NCBIfam" id="NF033487">
    <property type="entry name" value="Lacal_2735_fam"/>
    <property type="match status" value="1"/>
</dbReference>
<sequence>MFGLFKKKSPVEKLQEKHKKILEQAFQLSKSDRSASDKLYAEAAEIEKEISRLS</sequence>
<dbReference type="InterPro" id="IPR045493">
    <property type="entry name" value="DUF6435"/>
</dbReference>
<name>A0A0A2GYT6_9FLAO</name>